<keyword evidence="2" id="KW-0963">Cytoplasm</keyword>
<name>A0A4Y8Q5B8_9BACL</name>
<evidence type="ECO:0000256" key="5">
    <source>
        <dbReference type="ARBA" id="ARBA00093765"/>
    </source>
</evidence>
<dbReference type="EMBL" id="MYFO01000008">
    <property type="protein sequence ID" value="TFE88955.1"/>
    <property type="molecule type" value="Genomic_DNA"/>
</dbReference>
<evidence type="ECO:0000256" key="3">
    <source>
        <dbReference type="ARBA" id="ARBA00022795"/>
    </source>
</evidence>
<sequence length="111" mass="12996">MDSLIQRLEELTRQGLEQLPNMDYEQLGEFMESRAAIINSIASVSLTTAQQALYRGRIQEVLRQDPIFKAKMEALRSEAREQLQKFETSRTQRNAYDHAYDGESFFFDKKK</sequence>
<comment type="function">
    <text evidence="5">May act as an export chaperone for the filament capping protein FliD.</text>
</comment>
<evidence type="ECO:0000256" key="4">
    <source>
        <dbReference type="ARBA" id="ARBA00023186"/>
    </source>
</evidence>
<dbReference type="OrthoDB" id="2665869at2"/>
<protein>
    <recommendedName>
        <fullName evidence="7">Flagellar protein FliT</fullName>
    </recommendedName>
</protein>
<accession>A0A4Y8Q5B8</accession>
<proteinExistence type="inferred from homology"/>
<evidence type="ECO:0000256" key="1">
    <source>
        <dbReference type="ARBA" id="ARBA00004514"/>
    </source>
</evidence>
<evidence type="ECO:0000256" key="6">
    <source>
        <dbReference type="ARBA" id="ARBA00093785"/>
    </source>
</evidence>
<comment type="similarity">
    <text evidence="6">Belongs to the bacillales FliT family.</text>
</comment>
<reference evidence="8 9" key="1">
    <citation type="submission" date="2017-03" db="EMBL/GenBank/DDBJ databases">
        <title>Isolation of Levoglucosan Utilizing Bacteria.</title>
        <authorList>
            <person name="Arya A.S."/>
        </authorList>
    </citation>
    <scope>NUCLEOTIDE SEQUENCE [LARGE SCALE GENOMIC DNA]</scope>
    <source>
        <strain evidence="8 9">MEC069</strain>
    </source>
</reference>
<keyword evidence="4" id="KW-0143">Chaperone</keyword>
<gene>
    <name evidence="8" type="ORF">B5M42_08575</name>
</gene>
<dbReference type="RefSeq" id="WP_134751759.1">
    <property type="nucleotide sequence ID" value="NZ_MYFO02000011.1"/>
</dbReference>
<evidence type="ECO:0000256" key="2">
    <source>
        <dbReference type="ARBA" id="ARBA00022490"/>
    </source>
</evidence>
<keyword evidence="9" id="KW-1185">Reference proteome</keyword>
<evidence type="ECO:0000256" key="7">
    <source>
        <dbReference type="ARBA" id="ARBA00093797"/>
    </source>
</evidence>
<dbReference type="Proteomes" id="UP000298246">
    <property type="component" value="Unassembled WGS sequence"/>
</dbReference>
<organism evidence="8 9">
    <name type="scientific">Paenibacillus athensensis</name>
    <dbReference type="NCBI Taxonomy" id="1967502"/>
    <lineage>
        <taxon>Bacteria</taxon>
        <taxon>Bacillati</taxon>
        <taxon>Bacillota</taxon>
        <taxon>Bacilli</taxon>
        <taxon>Bacillales</taxon>
        <taxon>Paenibacillaceae</taxon>
        <taxon>Paenibacillus</taxon>
    </lineage>
</organism>
<dbReference type="InterPro" id="IPR008622">
    <property type="entry name" value="FliT"/>
</dbReference>
<evidence type="ECO:0000313" key="8">
    <source>
        <dbReference type="EMBL" id="TFE88955.1"/>
    </source>
</evidence>
<evidence type="ECO:0000313" key="9">
    <source>
        <dbReference type="Proteomes" id="UP000298246"/>
    </source>
</evidence>
<keyword evidence="3" id="KW-1005">Bacterial flagellum biogenesis</keyword>
<comment type="caution">
    <text evidence="8">The sequence shown here is derived from an EMBL/GenBank/DDBJ whole genome shotgun (WGS) entry which is preliminary data.</text>
</comment>
<comment type="subcellular location">
    <subcellularLocation>
        <location evidence="1">Cytoplasm</location>
        <location evidence="1">Cytosol</location>
    </subcellularLocation>
</comment>
<dbReference type="Pfam" id="PF05400">
    <property type="entry name" value="FliT"/>
    <property type="match status" value="1"/>
</dbReference>
<dbReference type="AlphaFoldDB" id="A0A4Y8Q5B8"/>